<evidence type="ECO:0000313" key="1">
    <source>
        <dbReference type="EMBL" id="KAL2283799.1"/>
    </source>
</evidence>
<proteinExistence type="predicted"/>
<accession>A0ABR4EMX5</accession>
<dbReference type="EMBL" id="JBAWTH010000040">
    <property type="protein sequence ID" value="KAL2283799.1"/>
    <property type="molecule type" value="Genomic_DNA"/>
</dbReference>
<comment type="caution">
    <text evidence="1">The sequence shown here is derived from an EMBL/GenBank/DDBJ whole genome shotgun (WGS) entry which is preliminary data.</text>
</comment>
<protein>
    <submittedName>
        <fullName evidence="1">Uncharacterized protein</fullName>
    </submittedName>
</protein>
<evidence type="ECO:0000313" key="2">
    <source>
        <dbReference type="Proteomes" id="UP001600888"/>
    </source>
</evidence>
<dbReference type="Proteomes" id="UP001600888">
    <property type="component" value="Unassembled WGS sequence"/>
</dbReference>
<keyword evidence="2" id="KW-1185">Reference proteome</keyword>
<sequence length="74" mass="8599">MDMIPEKYASCIQIPSLITFLDHVHKTTYLSRLTSEEYEKLIGVAIQYQHYSQRPNPPRPEVLFILTLGITDSF</sequence>
<name>A0ABR4EMX5_9PEZI</name>
<reference evidence="1 2" key="1">
    <citation type="submission" date="2024-03" db="EMBL/GenBank/DDBJ databases">
        <title>A high-quality draft genome sequence of Diaporthe vaccinii, a causative agent of upright dieback and viscid rot disease in cranberry plants.</title>
        <authorList>
            <person name="Sarrasin M."/>
            <person name="Lang B.F."/>
            <person name="Burger G."/>
        </authorList>
    </citation>
    <scope>NUCLEOTIDE SEQUENCE [LARGE SCALE GENOMIC DNA]</scope>
    <source>
        <strain evidence="1 2">IS7</strain>
    </source>
</reference>
<gene>
    <name evidence="1" type="ORF">FJTKL_09584</name>
</gene>
<organism evidence="1 2">
    <name type="scientific">Diaporthe vaccinii</name>
    <dbReference type="NCBI Taxonomy" id="105482"/>
    <lineage>
        <taxon>Eukaryota</taxon>
        <taxon>Fungi</taxon>
        <taxon>Dikarya</taxon>
        <taxon>Ascomycota</taxon>
        <taxon>Pezizomycotina</taxon>
        <taxon>Sordariomycetes</taxon>
        <taxon>Sordariomycetidae</taxon>
        <taxon>Diaporthales</taxon>
        <taxon>Diaporthaceae</taxon>
        <taxon>Diaporthe</taxon>
        <taxon>Diaporthe eres species complex</taxon>
    </lineage>
</organism>